<evidence type="ECO:0000256" key="1">
    <source>
        <dbReference type="ARBA" id="ARBA00007514"/>
    </source>
</evidence>
<gene>
    <name evidence="3" type="ORF">D9Q98_000718</name>
</gene>
<dbReference type="PROSITE" id="PS50296">
    <property type="entry name" value="SUI1"/>
    <property type="match status" value="1"/>
</dbReference>
<dbReference type="CDD" id="cd11607">
    <property type="entry name" value="DENR_C"/>
    <property type="match status" value="1"/>
</dbReference>
<dbReference type="GO" id="GO:0003743">
    <property type="term" value="F:translation initiation factor activity"/>
    <property type="evidence" value="ECO:0007669"/>
    <property type="project" value="InterPro"/>
</dbReference>
<keyword evidence="4" id="KW-1185">Reference proteome</keyword>
<dbReference type="InterPro" id="IPR001950">
    <property type="entry name" value="SUI1"/>
</dbReference>
<comment type="similarity">
    <text evidence="1">Belongs to the DENR family.</text>
</comment>
<dbReference type="PANTHER" id="PTHR12789">
    <property type="entry name" value="DENSITY-REGULATED PROTEIN HOMOLOG"/>
    <property type="match status" value="1"/>
</dbReference>
<dbReference type="Proteomes" id="UP001055712">
    <property type="component" value="Unassembled WGS sequence"/>
</dbReference>
<evidence type="ECO:0000313" key="4">
    <source>
        <dbReference type="Proteomes" id="UP001055712"/>
    </source>
</evidence>
<protein>
    <recommendedName>
        <fullName evidence="2">SUI1 domain-containing protein</fullName>
    </recommendedName>
</protein>
<dbReference type="GO" id="GO:0003729">
    <property type="term" value="F:mRNA binding"/>
    <property type="evidence" value="ECO:0007669"/>
    <property type="project" value="TreeGrafter"/>
</dbReference>
<dbReference type="InterPro" id="IPR050318">
    <property type="entry name" value="DENR/SUI1_TIF"/>
</dbReference>
<dbReference type="Pfam" id="PF01253">
    <property type="entry name" value="SUI1"/>
    <property type="match status" value="1"/>
</dbReference>
<dbReference type="EMBL" id="SIDB01000001">
    <property type="protein sequence ID" value="KAI3438283.1"/>
    <property type="molecule type" value="Genomic_DNA"/>
</dbReference>
<dbReference type="GO" id="GO:0001731">
    <property type="term" value="P:formation of translation preinitiation complex"/>
    <property type="evidence" value="ECO:0007669"/>
    <property type="project" value="TreeGrafter"/>
</dbReference>
<dbReference type="OrthoDB" id="277199at2759"/>
<name>A0A9D4TYT6_CHLVU</name>
<dbReference type="PANTHER" id="PTHR12789:SF0">
    <property type="entry name" value="DENSITY-REGULATED PROTEIN"/>
    <property type="match status" value="1"/>
</dbReference>
<reference evidence="3" key="2">
    <citation type="submission" date="2020-11" db="EMBL/GenBank/DDBJ databases">
        <authorList>
            <person name="Cecchin M."/>
            <person name="Marcolungo L."/>
            <person name="Rossato M."/>
            <person name="Girolomoni L."/>
            <person name="Cosentino E."/>
            <person name="Cuine S."/>
            <person name="Li-Beisson Y."/>
            <person name="Delledonne M."/>
            <person name="Ballottari M."/>
        </authorList>
    </citation>
    <scope>NUCLEOTIDE SEQUENCE</scope>
    <source>
        <strain evidence="3">211/11P</strain>
        <tissue evidence="3">Whole cell</tissue>
    </source>
</reference>
<reference evidence="3" key="1">
    <citation type="journal article" date="2019" name="Plant J.">
        <title>Chlorella vulgaris genome assembly and annotation reveals the molecular basis for metabolic acclimation to high light conditions.</title>
        <authorList>
            <person name="Cecchin M."/>
            <person name="Marcolungo L."/>
            <person name="Rossato M."/>
            <person name="Girolomoni L."/>
            <person name="Cosentino E."/>
            <person name="Cuine S."/>
            <person name="Li-Beisson Y."/>
            <person name="Delledonne M."/>
            <person name="Ballottari M."/>
        </authorList>
    </citation>
    <scope>NUCLEOTIDE SEQUENCE</scope>
    <source>
        <strain evidence="3">211/11P</strain>
    </source>
</reference>
<evidence type="ECO:0000313" key="3">
    <source>
        <dbReference type="EMBL" id="KAI3438283.1"/>
    </source>
</evidence>
<accession>A0A9D4TYT6</accession>
<sequence length="190" mass="20386">MAEAQPGPSVQPLTVEYDPVTGVPAEFNECLPKDCEEYKRWKASQEAGPSSAMAALTVEDGSSEAGAAGIAAPAAAAVEKKSSKKKKGQPEVVLERNTRNKKKCITTIAGLDAFGVKLAEASKLFGKKFASGASVVKNAEGKEHIDVQGDCLEQAAELIVKQYKDKVAKSDIYVMESKKKERYFDDDEVV</sequence>
<comment type="caution">
    <text evidence="3">The sequence shown here is derived from an EMBL/GenBank/DDBJ whole genome shotgun (WGS) entry which is preliminary data.</text>
</comment>
<dbReference type="InterPro" id="IPR036877">
    <property type="entry name" value="SUI1_dom_sf"/>
</dbReference>
<dbReference type="Gene3D" id="3.30.780.10">
    <property type="entry name" value="SUI1-like domain"/>
    <property type="match status" value="1"/>
</dbReference>
<evidence type="ECO:0000259" key="2">
    <source>
        <dbReference type="PROSITE" id="PS50296"/>
    </source>
</evidence>
<feature type="domain" description="SUI1" evidence="2">
    <location>
        <begin position="92"/>
        <end position="163"/>
    </location>
</feature>
<organism evidence="3 4">
    <name type="scientific">Chlorella vulgaris</name>
    <name type="common">Green alga</name>
    <dbReference type="NCBI Taxonomy" id="3077"/>
    <lineage>
        <taxon>Eukaryota</taxon>
        <taxon>Viridiplantae</taxon>
        <taxon>Chlorophyta</taxon>
        <taxon>core chlorophytes</taxon>
        <taxon>Trebouxiophyceae</taxon>
        <taxon>Chlorellales</taxon>
        <taxon>Chlorellaceae</taxon>
        <taxon>Chlorella clade</taxon>
        <taxon>Chlorella</taxon>
    </lineage>
</organism>
<dbReference type="AlphaFoldDB" id="A0A9D4TYT6"/>
<proteinExistence type="inferred from homology"/>
<dbReference type="SUPFAM" id="SSF55159">
    <property type="entry name" value="eIF1-like"/>
    <property type="match status" value="1"/>
</dbReference>
<dbReference type="InterPro" id="IPR046447">
    <property type="entry name" value="DENR_C"/>
</dbReference>
<dbReference type="GO" id="GO:0002188">
    <property type="term" value="P:translation reinitiation"/>
    <property type="evidence" value="ECO:0007669"/>
    <property type="project" value="TreeGrafter"/>
</dbReference>